<protein>
    <submittedName>
        <fullName evidence="1">Tetratricopeptide repeat protein</fullName>
    </submittedName>
</protein>
<sequence length="431" mass="47166">MGDKSGTVAGFYIPRASASVAFIPASIGSGEEWNMDAENVLLHEYAHHFTYQNYAGAFPAWFIEGFAEFHSSAKFEKDGTVGIGMPPLHRGWGLLAGNPLPLEKMMTAEPGELNTTEREALYGRGWLLTHFLTFEPDRRDQLAAYLRGINQGESSLDAAEAAFGDLKQMSKELDRYLMRRKMSYVPIQPLPIGDLEIREVSPGEDAVMDAKIQSRRGVTRDQAVALVADMRREAAPFPDDPAVQAALAEAEYDAGNDAEAEAAADRAIAKDPKCIDALIHKAMVKMRRANGSSDPNVWDEVRRAINAANRVDPMHAVPFILFYNSFRQQGIKPTANAVAGLNEAFYLAKQDRDLRMLAAYQYLVDGKAKEARTALAPIAFDPHAGEMSKFAAPIMDQLDAGDTAAALKAWEKAGKTNAAGEEVGDQKDNAR</sequence>
<dbReference type="SUPFAM" id="SSF48452">
    <property type="entry name" value="TPR-like"/>
    <property type="match status" value="1"/>
</dbReference>
<gene>
    <name evidence="1" type="ORF">RQX22_12630</name>
</gene>
<evidence type="ECO:0000313" key="1">
    <source>
        <dbReference type="EMBL" id="MDT9599799.1"/>
    </source>
</evidence>
<dbReference type="InterPro" id="IPR011990">
    <property type="entry name" value="TPR-like_helical_dom_sf"/>
</dbReference>
<proteinExistence type="predicted"/>
<dbReference type="Gene3D" id="1.25.40.10">
    <property type="entry name" value="Tetratricopeptide repeat domain"/>
    <property type="match status" value="1"/>
</dbReference>
<accession>A0ABU3Q8R9</accession>
<dbReference type="Pfam" id="PF13428">
    <property type="entry name" value="TPR_14"/>
    <property type="match status" value="1"/>
</dbReference>
<dbReference type="Proteomes" id="UP001259572">
    <property type="component" value="Unassembled WGS sequence"/>
</dbReference>
<keyword evidence="2" id="KW-1185">Reference proteome</keyword>
<dbReference type="EMBL" id="JAVUPU010000006">
    <property type="protein sequence ID" value="MDT9599799.1"/>
    <property type="molecule type" value="Genomic_DNA"/>
</dbReference>
<organism evidence="1 2">
    <name type="scientific">Sphingosinicella rhizophila</name>
    <dbReference type="NCBI Taxonomy" id="3050082"/>
    <lineage>
        <taxon>Bacteria</taxon>
        <taxon>Pseudomonadati</taxon>
        <taxon>Pseudomonadota</taxon>
        <taxon>Alphaproteobacteria</taxon>
        <taxon>Sphingomonadales</taxon>
        <taxon>Sphingosinicellaceae</taxon>
        <taxon>Sphingosinicella</taxon>
    </lineage>
</organism>
<name>A0ABU3Q8R9_9SPHN</name>
<dbReference type="RefSeq" id="WP_315726900.1">
    <property type="nucleotide sequence ID" value="NZ_JAVUPU010000006.1"/>
</dbReference>
<comment type="caution">
    <text evidence="1">The sequence shown here is derived from an EMBL/GenBank/DDBJ whole genome shotgun (WGS) entry which is preliminary data.</text>
</comment>
<reference evidence="1 2" key="1">
    <citation type="submission" date="2023-05" db="EMBL/GenBank/DDBJ databases">
        <authorList>
            <person name="Guo Y."/>
        </authorList>
    </citation>
    <scope>NUCLEOTIDE SEQUENCE [LARGE SCALE GENOMIC DNA]</scope>
    <source>
        <strain evidence="1 2">GR2756</strain>
    </source>
</reference>
<evidence type="ECO:0000313" key="2">
    <source>
        <dbReference type="Proteomes" id="UP001259572"/>
    </source>
</evidence>